<dbReference type="SUPFAM" id="SSF51126">
    <property type="entry name" value="Pectin lyase-like"/>
    <property type="match status" value="1"/>
</dbReference>
<organism evidence="5 6">
    <name type="scientific">Pseudorhizobium halotolerans</name>
    <dbReference type="NCBI Taxonomy" id="1233081"/>
    <lineage>
        <taxon>Bacteria</taxon>
        <taxon>Pseudomonadati</taxon>
        <taxon>Pseudomonadota</taxon>
        <taxon>Alphaproteobacteria</taxon>
        <taxon>Hyphomicrobiales</taxon>
        <taxon>Rhizobiaceae</taxon>
        <taxon>Rhizobium/Agrobacterium group</taxon>
        <taxon>Pseudorhizobium</taxon>
    </lineage>
</organism>
<dbReference type="InterPro" id="IPR011050">
    <property type="entry name" value="Pectin_lyase_fold/virulence"/>
</dbReference>
<evidence type="ECO:0000256" key="1">
    <source>
        <dbReference type="ARBA" id="ARBA00008834"/>
    </source>
</evidence>
<dbReference type="InterPro" id="IPR051801">
    <property type="entry name" value="GH28_Enzymes"/>
</dbReference>
<evidence type="ECO:0000256" key="3">
    <source>
        <dbReference type="ARBA" id="ARBA00023295"/>
    </source>
</evidence>
<comment type="caution">
    <text evidence="5">The sequence shown here is derived from an EMBL/GenBank/DDBJ whole genome shotgun (WGS) entry which is preliminary data.</text>
</comment>
<protein>
    <submittedName>
        <fullName evidence="5">Polygalacturonase</fullName>
    </submittedName>
</protein>
<dbReference type="SMART" id="SM00710">
    <property type="entry name" value="PbH1"/>
    <property type="match status" value="4"/>
</dbReference>
<evidence type="ECO:0000256" key="2">
    <source>
        <dbReference type="ARBA" id="ARBA00022801"/>
    </source>
</evidence>
<comment type="similarity">
    <text evidence="1 4">Belongs to the glycosyl hydrolase 28 family.</text>
</comment>
<accession>A0ABM8PWS5</accession>
<proteinExistence type="inferred from homology"/>
<dbReference type="Gene3D" id="2.160.20.10">
    <property type="entry name" value="Single-stranded right-handed beta-helix, Pectin lyase-like"/>
    <property type="match status" value="1"/>
</dbReference>
<keyword evidence="2 4" id="KW-0378">Hydrolase</keyword>
<evidence type="ECO:0000256" key="4">
    <source>
        <dbReference type="RuleBase" id="RU361169"/>
    </source>
</evidence>
<reference evidence="5 6" key="1">
    <citation type="submission" date="2020-11" db="EMBL/GenBank/DDBJ databases">
        <authorList>
            <person name="Lassalle F."/>
        </authorList>
    </citation>
    <scope>NUCLEOTIDE SEQUENCE [LARGE SCALE GENOMIC DNA]</scope>
    <source>
        <strain evidence="5 6">AB21</strain>
    </source>
</reference>
<keyword evidence="6" id="KW-1185">Reference proteome</keyword>
<dbReference type="RefSeq" id="WP_142589543.1">
    <property type="nucleotide sequence ID" value="NZ_CABFWE030000011.1"/>
</dbReference>
<sequence length="521" mass="55903">MTNPDTVAVSARMAAIRIPVPGARYYLPDPVSWRLRATSGDNLVSEGRTDKAVTLLDMLSPGTDYLLEVEGLGALKFRTRECSGLVEAADYGLLPDVSAEDTAAALRNADALQAAIAELPVGGTLRIGPGRWTALPVTLRSDMTLHLAEGAELRSPSSRDSWSVFPARDDAGHLLGSWEGEPAACFAAPLHAIGARRLVLEGKGILDGAGNAGDWWGWPKETRDGARRARGLHLIDCSDVTLFGFTIRNAPSWTIHPQGCHRLVAACLSIEAPHDSPNTDGFNPEGSSEIRVEGVRFTVGDDCIAIKAGKRGPCGEAAHLRETRDVRIRHCLMERGHGGVVIGSEMSGGVHDVLVEDCEMIGTDRGLRLKTRRGRGGSVSGITMRRVRMEGVLTAFSANAHYHCDPDGHDEWVQSRQPAALDEGTPEIDGIAVEDIDLHEVGHAVGAFLGLPEAPIRNVSICNLRLHSFDPEAAPAPPIMADGVQAMRHEMIVYEHAHVECDDPTLLSPSRLSVSNFQAAS</sequence>
<dbReference type="InterPro" id="IPR012334">
    <property type="entry name" value="Pectin_lyas_fold"/>
</dbReference>
<dbReference type="PROSITE" id="PS00502">
    <property type="entry name" value="POLYGALACTURONASE"/>
    <property type="match status" value="1"/>
</dbReference>
<dbReference type="Proteomes" id="UP000601041">
    <property type="component" value="Unassembled WGS sequence"/>
</dbReference>
<evidence type="ECO:0000313" key="5">
    <source>
        <dbReference type="EMBL" id="CAD7052544.1"/>
    </source>
</evidence>
<keyword evidence="3 4" id="KW-0326">Glycosidase</keyword>
<dbReference type="InterPro" id="IPR000743">
    <property type="entry name" value="Glyco_hydro_28"/>
</dbReference>
<gene>
    <name evidence="5" type="ORF">RHAB21_04463</name>
</gene>
<dbReference type="PANTHER" id="PTHR31339">
    <property type="entry name" value="PECTIN LYASE-RELATED"/>
    <property type="match status" value="1"/>
</dbReference>
<evidence type="ECO:0000313" key="6">
    <source>
        <dbReference type="Proteomes" id="UP000601041"/>
    </source>
</evidence>
<dbReference type="Pfam" id="PF00295">
    <property type="entry name" value="Glyco_hydro_28"/>
    <property type="match status" value="1"/>
</dbReference>
<dbReference type="InterPro" id="IPR006626">
    <property type="entry name" value="PbH1"/>
</dbReference>
<name>A0ABM8PWS5_9HYPH</name>
<dbReference type="EMBL" id="CABFWE030000011">
    <property type="protein sequence ID" value="CAD7052544.1"/>
    <property type="molecule type" value="Genomic_DNA"/>
</dbReference>
<dbReference type="PANTHER" id="PTHR31339:SF9">
    <property type="entry name" value="PLASMIN AND FIBRONECTIN-BINDING PROTEIN A"/>
    <property type="match status" value="1"/>
</dbReference>